<dbReference type="EMBL" id="CAJOBH010026828">
    <property type="protein sequence ID" value="CAF4255021.1"/>
    <property type="molecule type" value="Genomic_DNA"/>
</dbReference>
<dbReference type="AlphaFoldDB" id="A0A8S2SWB9"/>
<evidence type="ECO:0000313" key="3">
    <source>
        <dbReference type="Proteomes" id="UP000681967"/>
    </source>
</evidence>
<dbReference type="Proteomes" id="UP000681720">
    <property type="component" value="Unassembled WGS sequence"/>
</dbReference>
<proteinExistence type="predicted"/>
<protein>
    <submittedName>
        <fullName evidence="1">Uncharacterized protein</fullName>
    </submittedName>
</protein>
<sequence>MEHPLTTYLSSPVSLPLLRSAISLIHNRSLDYSSFTTAEAR</sequence>
<dbReference type="EMBL" id="CAJOBJ010051856">
    <property type="protein sequence ID" value="CAF4377711.1"/>
    <property type="molecule type" value="Genomic_DNA"/>
</dbReference>
<organism evidence="1 3">
    <name type="scientific">Rotaria magnacalcarata</name>
    <dbReference type="NCBI Taxonomy" id="392030"/>
    <lineage>
        <taxon>Eukaryota</taxon>
        <taxon>Metazoa</taxon>
        <taxon>Spiralia</taxon>
        <taxon>Gnathifera</taxon>
        <taxon>Rotifera</taxon>
        <taxon>Eurotatoria</taxon>
        <taxon>Bdelloidea</taxon>
        <taxon>Philodinida</taxon>
        <taxon>Philodinidae</taxon>
        <taxon>Rotaria</taxon>
    </lineage>
</organism>
<dbReference type="Proteomes" id="UP000681967">
    <property type="component" value="Unassembled WGS sequence"/>
</dbReference>
<evidence type="ECO:0000313" key="2">
    <source>
        <dbReference type="EMBL" id="CAF4377711.1"/>
    </source>
</evidence>
<feature type="non-terminal residue" evidence="1">
    <location>
        <position position="41"/>
    </location>
</feature>
<accession>A0A8S2SWB9</accession>
<gene>
    <name evidence="1" type="ORF">BYL167_LOCUS25694</name>
    <name evidence="2" type="ORF">GIL414_LOCUS29140</name>
</gene>
<comment type="caution">
    <text evidence="1">The sequence shown here is derived from an EMBL/GenBank/DDBJ whole genome shotgun (WGS) entry which is preliminary data.</text>
</comment>
<name>A0A8S2SWB9_9BILA</name>
<reference evidence="1" key="1">
    <citation type="submission" date="2021-02" db="EMBL/GenBank/DDBJ databases">
        <authorList>
            <person name="Nowell W R."/>
        </authorList>
    </citation>
    <scope>NUCLEOTIDE SEQUENCE</scope>
</reference>
<evidence type="ECO:0000313" key="1">
    <source>
        <dbReference type="EMBL" id="CAF4255021.1"/>
    </source>
</evidence>